<dbReference type="KEGG" id="bthg:MS2017_1676"/>
<evidence type="ECO:0000313" key="7">
    <source>
        <dbReference type="Proteomes" id="UP000278334"/>
    </source>
</evidence>
<dbReference type="InterPro" id="IPR023166">
    <property type="entry name" value="BaiN-like_dom_sf"/>
</dbReference>
<evidence type="ECO:0000256" key="2">
    <source>
        <dbReference type="ARBA" id="ARBA00022630"/>
    </source>
</evidence>
<dbReference type="InterPro" id="IPR036188">
    <property type="entry name" value="FAD/NAD-bd_sf"/>
</dbReference>
<dbReference type="AlphaFoldDB" id="A0A3G3INH4"/>
<dbReference type="Gene3D" id="1.10.8.260">
    <property type="entry name" value="HI0933 insert domain-like"/>
    <property type="match status" value="1"/>
</dbReference>
<dbReference type="NCBIfam" id="TIGR00275">
    <property type="entry name" value="aminoacetone oxidase family FAD-binding enzyme"/>
    <property type="match status" value="1"/>
</dbReference>
<protein>
    <submittedName>
        <fullName evidence="6">Membrane protein</fullName>
    </submittedName>
</protein>
<dbReference type="Proteomes" id="UP000278334">
    <property type="component" value="Chromosome"/>
</dbReference>
<dbReference type="InterPro" id="IPR057661">
    <property type="entry name" value="RsdA/BaiN/AoA(So)_Rossmann"/>
</dbReference>
<dbReference type="SUPFAM" id="SSF160996">
    <property type="entry name" value="HI0933 insert domain-like"/>
    <property type="match status" value="1"/>
</dbReference>
<dbReference type="PANTHER" id="PTHR42887:SF2">
    <property type="entry name" value="OS12G0638800 PROTEIN"/>
    <property type="match status" value="1"/>
</dbReference>
<feature type="domain" description="RsdA/BaiN/AoA(So)-like insert" evidence="5">
    <location>
        <begin position="184"/>
        <end position="338"/>
    </location>
</feature>
<dbReference type="Pfam" id="PF22780">
    <property type="entry name" value="HI0933_like_1st"/>
    <property type="match status" value="1"/>
</dbReference>
<feature type="domain" description="RsdA/BaiN/AoA(So)-like Rossmann fold-like" evidence="4">
    <location>
        <begin position="4"/>
        <end position="391"/>
    </location>
</feature>
<dbReference type="PRINTS" id="PR00411">
    <property type="entry name" value="PNDRDTASEI"/>
</dbReference>
<dbReference type="PANTHER" id="PTHR42887">
    <property type="entry name" value="OS12G0638800 PROTEIN"/>
    <property type="match status" value="1"/>
</dbReference>
<dbReference type="Gene3D" id="3.50.50.60">
    <property type="entry name" value="FAD/NAD(P)-binding domain"/>
    <property type="match status" value="1"/>
</dbReference>
<dbReference type="InterPro" id="IPR004792">
    <property type="entry name" value="BaiN-like"/>
</dbReference>
<keyword evidence="2" id="KW-0285">Flavoprotein</keyword>
<name>A0A3G3INH4_9GAMM</name>
<evidence type="ECO:0000313" key="6">
    <source>
        <dbReference type="EMBL" id="AYQ57355.1"/>
    </source>
</evidence>
<dbReference type="Pfam" id="PF03486">
    <property type="entry name" value="HI0933_like"/>
    <property type="match status" value="1"/>
</dbReference>
<evidence type="ECO:0000256" key="3">
    <source>
        <dbReference type="ARBA" id="ARBA00022827"/>
    </source>
</evidence>
<keyword evidence="3" id="KW-0274">FAD</keyword>
<evidence type="ECO:0000259" key="4">
    <source>
        <dbReference type="Pfam" id="PF03486"/>
    </source>
</evidence>
<gene>
    <name evidence="6" type="ORF">MS2017_1676</name>
</gene>
<reference evidence="6 7" key="1">
    <citation type="submission" date="2017-11" db="EMBL/GenBank/DDBJ databases">
        <title>Genome sequence of the bacterial symbiont EPR9N from a vent mussel Bathymodiolus thermophilus.</title>
        <authorList>
            <person name="Won Y.-J."/>
        </authorList>
    </citation>
    <scope>NUCLEOTIDE SEQUENCE [LARGE SCALE GENOMIC DNA]</scope>
    <source>
        <strain evidence="6 7">EPR9N</strain>
    </source>
</reference>
<comment type="cofactor">
    <cofactor evidence="1">
        <name>FAD</name>
        <dbReference type="ChEBI" id="CHEBI:57692"/>
    </cofactor>
</comment>
<sequence>MKYDVIIIGAGAAGLMCAAQARYRGRKVLLIDKANKVGKKILISGGGRCNFTNLHIDPSAYISSNPHFCKSALSRYSQWDFLAFLEKSGLHWQEKTLGQLFCDEKSGAVLNMLLDACQSVTIQRNVNVEHIAYQQHYMLTTNQGKFQASSLVIATGGASIPKMGATDFGLQVAKQFGLKSINFRPALVPFTFHQDDINCYFKDLSGLSIDAIVQCNNQSFREGVLITHRGISGPAVLQISSYWQKGDAITLNLLPDLVASDWLLQMRDKQPKSALKTLLSTYFPKRLAVRLADTLTHKNLSDKALNQIKKDDLITLGATLNHWILTPNGTEGMRTAEVCVGGVSTSELSSKTMQANKQQGLYFIGETVDVTGWLGGYNFQWAWSSGWAAGQYV</sequence>
<dbReference type="EMBL" id="CP024634">
    <property type="protein sequence ID" value="AYQ57355.1"/>
    <property type="molecule type" value="Genomic_DNA"/>
</dbReference>
<dbReference type="Gene3D" id="2.40.30.10">
    <property type="entry name" value="Translation factors"/>
    <property type="match status" value="1"/>
</dbReference>
<evidence type="ECO:0000256" key="1">
    <source>
        <dbReference type="ARBA" id="ARBA00001974"/>
    </source>
</evidence>
<dbReference type="SUPFAM" id="SSF51905">
    <property type="entry name" value="FAD/NAD(P)-binding domain"/>
    <property type="match status" value="1"/>
</dbReference>
<evidence type="ECO:0000259" key="5">
    <source>
        <dbReference type="Pfam" id="PF22780"/>
    </source>
</evidence>
<accession>A0A3G3INH4</accession>
<organism evidence="6 7">
    <name type="scientific">Bathymodiolus thermophilus thioautotrophic gill symbiont</name>
    <dbReference type="NCBI Taxonomy" id="2360"/>
    <lineage>
        <taxon>Bacteria</taxon>
        <taxon>Pseudomonadati</taxon>
        <taxon>Pseudomonadota</taxon>
        <taxon>Gammaproteobacteria</taxon>
        <taxon>sulfur-oxidizing symbionts</taxon>
    </lineage>
</organism>
<proteinExistence type="predicted"/>
<dbReference type="InterPro" id="IPR055178">
    <property type="entry name" value="RsdA/BaiN/AoA(So)-like_dom"/>
</dbReference>
<dbReference type="RefSeq" id="WP_122951903.1">
    <property type="nucleotide sequence ID" value="NZ_CP024634.1"/>
</dbReference>